<dbReference type="Gene3D" id="3.40.30.10">
    <property type="entry name" value="Glutaredoxin"/>
    <property type="match status" value="1"/>
</dbReference>
<reference evidence="1" key="1">
    <citation type="submission" date="2018-05" db="EMBL/GenBank/DDBJ databases">
        <authorList>
            <person name="Lanie J.A."/>
            <person name="Ng W.-L."/>
            <person name="Kazmierczak K.M."/>
            <person name="Andrzejewski T.M."/>
            <person name="Davidsen T.M."/>
            <person name="Wayne K.J."/>
            <person name="Tettelin H."/>
            <person name="Glass J.I."/>
            <person name="Rusch D."/>
            <person name="Podicherti R."/>
            <person name="Tsui H.-C.T."/>
            <person name="Winkler M.E."/>
        </authorList>
    </citation>
    <scope>NUCLEOTIDE SEQUENCE</scope>
</reference>
<dbReference type="PANTHER" id="PTHR30041">
    <property type="entry name" value="ARSENATE REDUCTASE"/>
    <property type="match status" value="1"/>
</dbReference>
<evidence type="ECO:0008006" key="2">
    <source>
        <dbReference type="Google" id="ProtNLM"/>
    </source>
</evidence>
<proteinExistence type="predicted"/>
<accession>A0A382QN06</accession>
<dbReference type="PANTHER" id="PTHR30041:SF8">
    <property type="entry name" value="PROTEIN YFFB"/>
    <property type="match status" value="1"/>
</dbReference>
<dbReference type="InterPro" id="IPR036249">
    <property type="entry name" value="Thioredoxin-like_sf"/>
</dbReference>
<sequence>MQAGVLFRERDIFQEPFHEIELRELIRTSKPASIFSWRSPSFKKLGLDPEDLEEDDLIRLMLKEPRLIRRPLIRVADKLFIGAKLDELLEDLS</sequence>
<protein>
    <recommendedName>
        <fullName evidence="2">Arsenate reductase</fullName>
    </recommendedName>
</protein>
<evidence type="ECO:0000313" key="1">
    <source>
        <dbReference type="EMBL" id="SVC86893.1"/>
    </source>
</evidence>
<dbReference type="Pfam" id="PF03960">
    <property type="entry name" value="ArsC"/>
    <property type="match status" value="1"/>
</dbReference>
<name>A0A382QN06_9ZZZZ</name>
<organism evidence="1">
    <name type="scientific">marine metagenome</name>
    <dbReference type="NCBI Taxonomy" id="408172"/>
    <lineage>
        <taxon>unclassified sequences</taxon>
        <taxon>metagenomes</taxon>
        <taxon>ecological metagenomes</taxon>
    </lineage>
</organism>
<dbReference type="InterPro" id="IPR006660">
    <property type="entry name" value="Arsenate_reductase-like"/>
</dbReference>
<dbReference type="AlphaFoldDB" id="A0A382QN06"/>
<dbReference type="EMBL" id="UINC01115682">
    <property type="protein sequence ID" value="SVC86893.1"/>
    <property type="molecule type" value="Genomic_DNA"/>
</dbReference>
<dbReference type="PROSITE" id="PS51353">
    <property type="entry name" value="ARSC"/>
    <property type="match status" value="1"/>
</dbReference>
<dbReference type="SUPFAM" id="SSF52833">
    <property type="entry name" value="Thioredoxin-like"/>
    <property type="match status" value="1"/>
</dbReference>
<gene>
    <name evidence="1" type="ORF">METZ01_LOCUS339747</name>
</gene>